<feature type="region of interest" description="Disordered" evidence="14">
    <location>
        <begin position="1906"/>
        <end position="1930"/>
    </location>
</feature>
<keyword evidence="4 15" id="KW-0812">Transmembrane</keyword>
<dbReference type="GO" id="GO:0015276">
    <property type="term" value="F:ligand-gated monoatomic ion channel activity"/>
    <property type="evidence" value="ECO:0007669"/>
    <property type="project" value="InterPro"/>
</dbReference>
<keyword evidence="3" id="KW-0813">Transport</keyword>
<feature type="compositionally biased region" description="Polar residues" evidence="14">
    <location>
        <begin position="653"/>
        <end position="726"/>
    </location>
</feature>
<evidence type="ECO:0000256" key="7">
    <source>
        <dbReference type="ARBA" id="ARBA00023136"/>
    </source>
</evidence>
<dbReference type="InterPro" id="IPR044440">
    <property type="entry name" value="GABAb_receptor_plant_PBP1"/>
</dbReference>
<dbReference type="SMART" id="SM00079">
    <property type="entry name" value="PBPe"/>
    <property type="match status" value="1"/>
</dbReference>
<dbReference type="InterPro" id="IPR015683">
    <property type="entry name" value="Ionotropic_Glu_rcpt"/>
</dbReference>
<evidence type="ECO:0000256" key="11">
    <source>
        <dbReference type="ARBA" id="ARBA00023303"/>
    </source>
</evidence>
<keyword evidence="11" id="KW-0407">Ion channel</keyword>
<comment type="caution">
    <text evidence="17">The sequence shown here is derived from an EMBL/GenBank/DDBJ whole genome shotgun (WGS) entry which is preliminary data.</text>
</comment>
<keyword evidence="13" id="KW-0175">Coiled coil</keyword>
<evidence type="ECO:0000256" key="4">
    <source>
        <dbReference type="ARBA" id="ARBA00022692"/>
    </source>
</evidence>
<reference evidence="17" key="1">
    <citation type="submission" date="2023-02" db="EMBL/GenBank/DDBJ databases">
        <title>Genome of toxic invasive species Heracleum sosnowskyi carries increased number of genes despite the absence of recent whole-genome duplications.</title>
        <authorList>
            <person name="Schelkunov M."/>
            <person name="Shtratnikova V."/>
            <person name="Makarenko M."/>
            <person name="Klepikova A."/>
            <person name="Omelchenko D."/>
            <person name="Novikova G."/>
            <person name="Obukhova E."/>
            <person name="Bogdanov V."/>
            <person name="Penin A."/>
            <person name="Logacheva M."/>
        </authorList>
    </citation>
    <scope>NUCLEOTIDE SEQUENCE</scope>
    <source>
        <strain evidence="17">Hsosn_3</strain>
        <tissue evidence="17">Leaf</tissue>
    </source>
</reference>
<feature type="compositionally biased region" description="Basic and acidic residues" evidence="14">
    <location>
        <begin position="1910"/>
        <end position="1920"/>
    </location>
</feature>
<keyword evidence="6" id="KW-0406">Ion transport</keyword>
<dbReference type="Gene3D" id="3.40.190.10">
    <property type="entry name" value="Periplasmic binding protein-like II"/>
    <property type="match status" value="2"/>
</dbReference>
<feature type="transmembrane region" description="Helical" evidence="15">
    <location>
        <begin position="1684"/>
        <end position="1703"/>
    </location>
</feature>
<dbReference type="EMBL" id="JAUIZM010000002">
    <property type="protein sequence ID" value="KAK1399851.1"/>
    <property type="molecule type" value="Genomic_DNA"/>
</dbReference>
<dbReference type="Pfam" id="PF03004">
    <property type="entry name" value="Transposase_24"/>
    <property type="match status" value="1"/>
</dbReference>
<dbReference type="InterPro" id="IPR025312">
    <property type="entry name" value="DUF4216"/>
</dbReference>
<dbReference type="Proteomes" id="UP001237642">
    <property type="component" value="Unassembled WGS sequence"/>
</dbReference>
<reference evidence="17" key="2">
    <citation type="submission" date="2023-05" db="EMBL/GenBank/DDBJ databases">
        <authorList>
            <person name="Schelkunov M.I."/>
        </authorList>
    </citation>
    <scope>NUCLEOTIDE SEQUENCE</scope>
    <source>
        <strain evidence="17">Hsosn_3</strain>
        <tissue evidence="17">Leaf</tissue>
    </source>
</reference>
<dbReference type="Pfam" id="PF13963">
    <property type="entry name" value="Transpos_assoc"/>
    <property type="match status" value="1"/>
</dbReference>
<evidence type="ECO:0000259" key="16">
    <source>
        <dbReference type="SMART" id="SM00079"/>
    </source>
</evidence>
<feature type="transmembrane region" description="Helical" evidence="15">
    <location>
        <begin position="1631"/>
        <end position="1651"/>
    </location>
</feature>
<evidence type="ECO:0000256" key="3">
    <source>
        <dbReference type="ARBA" id="ARBA00022448"/>
    </source>
</evidence>
<feature type="region of interest" description="Disordered" evidence="14">
    <location>
        <begin position="651"/>
        <end position="741"/>
    </location>
</feature>
<evidence type="ECO:0000256" key="6">
    <source>
        <dbReference type="ARBA" id="ARBA00023065"/>
    </source>
</evidence>
<evidence type="ECO:0000256" key="14">
    <source>
        <dbReference type="SAM" id="MobiDB-lite"/>
    </source>
</evidence>
<gene>
    <name evidence="17" type="ORF">POM88_009714</name>
</gene>
<keyword evidence="9" id="KW-0325">Glycoprotein</keyword>
<dbReference type="InterPro" id="IPR001320">
    <property type="entry name" value="Iontro_rcpt_C"/>
</dbReference>
<sequence>MDNNRSWMYQRTDNRGLLNDAFVVGLEEFMNHAISQPSSFNGTNINCPCTKCKFIRHWDAQTVKLHLLKKGFVDNYYVWNRHGEPYIARESAGQSSTGYSNISRERDEDNLMYNMVMDVAGPNFDPRSEEIPNAEAQKLYDMLHSSERELYYGCETSQLAAMARMLSLKSDHHLSETCYDETSQFIKSVLPEDNTFFDNFYNTKKHMAGLGLPSVKIDCCVNGCMIYWGEDIDMESCKFCEQSSDFPAMSMLSGWTIAGHQACPHCAHDHDSYNLSHGGKPTWFDSHRKFLPANHPFRKNKNWFTKGKTVLDLAPPIRIGRAHGCVKTRYLDDREYMAAHNYVLFNCPEAAPYVEIFTNRLREQNRDMNGAEIDRCLESDFATWFKNYAQDASLVLNEYVQDLASGPLRSVRSVPIYYVNGYKFHTRTYGANKSTFNSGVCIKGSNYNETSNDYFGILDEILIIEYPRLPIKKTALFKCEWFDPTNVGTRVHQRYNIVEVNRRKRLSVYEPFILAMQATQVYFSNYPSLRRDKVDWLVVCKVKARPLVDMPQVTESRQTEAFQDDIPEHLNMIHTDGILTRLNHVDGTSIDLDDDEESPEEETQIDSDEEDFSNDSDNYDDVESDAISYQMYRLFLISELLKIKMRSPFFQAPQRSPEQASQRSPDQASQRSPDQAPQRSPDQAPQRSPDQALHQTQNRVLRTPELTLQSSTPELTLHNTPENTPHNIPESEPNMPDESSLITNNDVWEVGTMHTDGRLRIEVIKGLLEPSCKCSHQITNIMHERLEPTGYTWKTVSKDTKEFYFEEFKKWFVWKQPDNIMYKAFLKNAAIRSKDLRSRARAHWETKPELSNKIGRDVWLSWIEEWKTPECRAKSEKKRGRIVGVELTMGTTLRHTPAEKWKRNSSPIEVFEHLHTKNHDKVTYIDKKSAAIAENIKTLRAERSKPVDGSSVPQPVDDLMLYYDAIGGHNKRNRIYGIGSSVDIFYEPNGNTSYHFSSLEPNTQKYQKLETELQEMKEQIKEMDEMKQRMVEMESLIASTLILVCAENETSTSLHLKSRNVVNVGLILDFNSPKGLMANSCISMAISDFYLKNPHYTTRLALHPKNSNNVLTAASAALKLVDEDQVVAIIGPQYANEARFVAEFGMISQVPVISFSVESSSFWPSRNPYIIQTTLPDDSQLEGITSFVQQLGWREIVVLYQNDTEEESGNGFMPALTDSFQQASIHISYVIAIPSSANVSYIEKQLRQLRSMQTRVFLVHVTSSDLASRLFSLANKLKMMNKGTAWIITDALSNSLSSLDATTIESMEGVLGVRPYVPISNNMKAFRIRWNTNKYLLMQQQPIYTEKIRSEPDIYCFRAYDTVWAVATAVENIRFPQVNKIHEKLNASSAARVSEAGPKLVQEIRKTKFLGLSGEFNLQNGQLEAPVSEIINIVGKGDRTVGYWTSERGFIRKVASAAEKDQTVVSSKPADQVLKQIIWPGVSTEKPKGWDVPRMGLELRVGVPNKPGFKEFVNVQEIGDTKEYNVTGFVIDVFTAALASLSFNLQPKFIPFVIVNDSGGSNGTYDDLVNKLSGTKTPEYEAIVGDITIRANREYKVEFSLPYSESGVVMVVRAKRDKLKNMWIFLKPLSWDLWLTIVLAAIFVGLVLLLLERRLNLQRQLGTLILLPLAALAFPERNMVGNNWARFVLVVWLFLAYILMQSYTANLSSILTVGQLSLSADIPACAGHQEGSFVKELLVNLRIKPISYSSMEDFDKALSLGCKHGGIDAIYDEIPYMKLFLHTYGSKYKMVGNTYSSGGFGFAFPTGSPLSKPISEAILGVMENGKIQEIEKKYFGEGYASGYQSQDISRDSPSLTPYSFAGLFTITAILTVITVVCHECSVFVSGYRNRHVANISRVHSIEVTGDVPAENDRQDSKEDEMLGQEESDQQLIQEPTQILISTMIVVLVVDEDYVWTNTPENIY</sequence>
<evidence type="ECO:0000256" key="2">
    <source>
        <dbReference type="ARBA" id="ARBA00011095"/>
    </source>
</evidence>
<dbReference type="CDD" id="cd13686">
    <property type="entry name" value="GluR_Plant"/>
    <property type="match status" value="1"/>
</dbReference>
<evidence type="ECO:0000256" key="1">
    <source>
        <dbReference type="ARBA" id="ARBA00004141"/>
    </source>
</evidence>
<dbReference type="PANTHER" id="PTHR34836">
    <property type="entry name" value="OS06G0188250 PROTEIN"/>
    <property type="match status" value="1"/>
</dbReference>
<dbReference type="Pfam" id="PF01094">
    <property type="entry name" value="ANF_receptor"/>
    <property type="match status" value="1"/>
</dbReference>
<dbReference type="InterPro" id="IPR028082">
    <property type="entry name" value="Peripla_BP_I"/>
</dbReference>
<evidence type="ECO:0000256" key="15">
    <source>
        <dbReference type="SAM" id="Phobius"/>
    </source>
</evidence>
<evidence type="ECO:0000313" key="17">
    <source>
        <dbReference type="EMBL" id="KAK1399851.1"/>
    </source>
</evidence>
<evidence type="ECO:0000256" key="5">
    <source>
        <dbReference type="ARBA" id="ARBA00022989"/>
    </source>
</evidence>
<feature type="domain" description="Ionotropic glutamate receptor C-terminal" evidence="16">
    <location>
        <begin position="1498"/>
        <end position="1837"/>
    </location>
</feature>
<evidence type="ECO:0000256" key="9">
    <source>
        <dbReference type="ARBA" id="ARBA00023180"/>
    </source>
</evidence>
<evidence type="ECO:0000256" key="8">
    <source>
        <dbReference type="ARBA" id="ARBA00023170"/>
    </source>
</evidence>
<keyword evidence="18" id="KW-1185">Reference proteome</keyword>
<dbReference type="InterPro" id="IPR001828">
    <property type="entry name" value="ANF_lig-bd_rcpt"/>
</dbReference>
<proteinExistence type="predicted"/>
<feature type="region of interest" description="Disordered" evidence="14">
    <location>
        <begin position="588"/>
        <end position="621"/>
    </location>
</feature>
<dbReference type="Gene3D" id="3.40.50.2300">
    <property type="match status" value="2"/>
</dbReference>
<dbReference type="CDD" id="cd19990">
    <property type="entry name" value="PBP1_GABAb_receptor_plant"/>
    <property type="match status" value="1"/>
</dbReference>
<feature type="coiled-coil region" evidence="13">
    <location>
        <begin position="999"/>
        <end position="1036"/>
    </location>
</feature>
<name>A0AAD8JC02_9APIA</name>
<comment type="subcellular location">
    <subcellularLocation>
        <location evidence="1">Membrane</location>
        <topology evidence="1">Multi-pass membrane protein</topology>
    </subcellularLocation>
</comment>
<evidence type="ECO:0000313" key="18">
    <source>
        <dbReference type="Proteomes" id="UP001237642"/>
    </source>
</evidence>
<keyword evidence="8" id="KW-0675">Receptor</keyword>
<dbReference type="FunFam" id="3.40.50.2300:FF:000188">
    <property type="entry name" value="Glutamate receptor"/>
    <property type="match status" value="1"/>
</dbReference>
<keyword evidence="5 15" id="KW-1133">Transmembrane helix</keyword>
<evidence type="ECO:0000256" key="10">
    <source>
        <dbReference type="ARBA" id="ARBA00023286"/>
    </source>
</evidence>
<evidence type="ECO:0000256" key="13">
    <source>
        <dbReference type="SAM" id="Coils"/>
    </source>
</evidence>
<dbReference type="SUPFAM" id="SSF53822">
    <property type="entry name" value="Periplasmic binding protein-like I"/>
    <property type="match status" value="1"/>
</dbReference>
<organism evidence="17 18">
    <name type="scientific">Heracleum sosnowskyi</name>
    <dbReference type="NCBI Taxonomy" id="360622"/>
    <lineage>
        <taxon>Eukaryota</taxon>
        <taxon>Viridiplantae</taxon>
        <taxon>Streptophyta</taxon>
        <taxon>Embryophyta</taxon>
        <taxon>Tracheophyta</taxon>
        <taxon>Spermatophyta</taxon>
        <taxon>Magnoliopsida</taxon>
        <taxon>eudicotyledons</taxon>
        <taxon>Gunneridae</taxon>
        <taxon>Pentapetalae</taxon>
        <taxon>asterids</taxon>
        <taxon>campanulids</taxon>
        <taxon>Apiales</taxon>
        <taxon>Apiaceae</taxon>
        <taxon>Apioideae</taxon>
        <taxon>apioid superclade</taxon>
        <taxon>Tordylieae</taxon>
        <taxon>Tordyliinae</taxon>
        <taxon>Heracleum</taxon>
    </lineage>
</organism>
<feature type="compositionally biased region" description="Acidic residues" evidence="14">
    <location>
        <begin position="591"/>
        <end position="621"/>
    </location>
</feature>
<keyword evidence="7 15" id="KW-0472">Membrane</keyword>
<protein>
    <recommendedName>
        <fullName evidence="16">Ionotropic glutamate receptor C-terminal domain-containing protein</fullName>
    </recommendedName>
</protein>
<dbReference type="GO" id="GO:0016020">
    <property type="term" value="C:membrane"/>
    <property type="evidence" value="ECO:0007669"/>
    <property type="project" value="UniProtKB-SubCell"/>
</dbReference>
<comment type="subunit">
    <text evidence="2">May form heteromers.</text>
</comment>
<accession>A0AAD8JC02</accession>
<dbReference type="InterPro" id="IPR004252">
    <property type="entry name" value="Probable_transposase_24"/>
</dbReference>
<dbReference type="InterPro" id="IPR029480">
    <property type="entry name" value="Transpos_assoc"/>
</dbReference>
<keyword evidence="10" id="KW-1071">Ligand-gated ion channel</keyword>
<dbReference type="SUPFAM" id="SSF53850">
    <property type="entry name" value="Periplasmic binding protein-like II"/>
    <property type="match status" value="1"/>
</dbReference>
<evidence type="ECO:0000256" key="12">
    <source>
        <dbReference type="ARBA" id="ARBA00049638"/>
    </source>
</evidence>
<dbReference type="Pfam" id="PF13952">
    <property type="entry name" value="DUF4216"/>
    <property type="match status" value="1"/>
</dbReference>
<dbReference type="PANTHER" id="PTHR34836:SF1">
    <property type="entry name" value="OS09G0428600 PROTEIN"/>
    <property type="match status" value="1"/>
</dbReference>
<dbReference type="Pfam" id="PF00060">
    <property type="entry name" value="Lig_chan"/>
    <property type="match status" value="1"/>
</dbReference>
<comment type="function">
    <text evidence="12">Glutamate-gated receptor that probably acts as a non-selective cation channel. May be involved in light-signal transduction and calcium homeostasis via the regulation of calcium influx into cells.</text>
</comment>
<dbReference type="InterPro" id="IPR004242">
    <property type="entry name" value="Transposase_21"/>
</dbReference>
<dbReference type="Pfam" id="PF02992">
    <property type="entry name" value="Transposase_21"/>
    <property type="match status" value="1"/>
</dbReference>
<dbReference type="Gene3D" id="1.10.287.70">
    <property type="match status" value="1"/>
</dbReference>